<name>A0A2R6AUV5_9ARCH</name>
<reference evidence="3 4" key="1">
    <citation type="submission" date="2017-04" db="EMBL/GenBank/DDBJ databases">
        <title>Novel microbial lineages endemic to geothermal iron-oxide mats fill important gaps in the evolutionary history of Archaea.</title>
        <authorList>
            <person name="Jay Z.J."/>
            <person name="Beam J.P."/>
            <person name="Dlakic M."/>
            <person name="Rusch D.B."/>
            <person name="Kozubal M.A."/>
            <person name="Inskeep W.P."/>
        </authorList>
    </citation>
    <scope>NUCLEOTIDE SEQUENCE [LARGE SCALE GENOMIC DNA]</scope>
    <source>
        <strain evidence="3">OSP_D</strain>
    </source>
</reference>
<evidence type="ECO:0000256" key="1">
    <source>
        <dbReference type="SAM" id="Phobius"/>
    </source>
</evidence>
<evidence type="ECO:0000259" key="2">
    <source>
        <dbReference type="Pfam" id="PF18998"/>
    </source>
</evidence>
<dbReference type="Pfam" id="PF18998">
    <property type="entry name" value="Flg_new_2"/>
    <property type="match status" value="1"/>
</dbReference>
<accession>A0A2R6AUV5</accession>
<feature type="transmembrane region" description="Helical" evidence="1">
    <location>
        <begin position="672"/>
        <end position="695"/>
    </location>
</feature>
<sequence>MNVLISSSLVVLLVLSLVTPALLVFAPPPTIHASFKSLPHDFVPRRNPEGGLQPFPLPAPTGLASYGSKGNLSTDAVKGSATFDSLNLGVDVIPPPYASNYTFIGTGYGSLQLNAVLWVPGHGVYWTQNVIFIASNTTMEPQVELVNNIWNFSSPTAVLHPQYIRGNGTVSQPVGYYYYLDPVVYNLTFPFTVNLSMGVSSVGAGGVRVSFGYSIVSGNGSVYTGVYDSVVLFPTVSGARAYYQIGSYAPNGLPSDVEYVLGGPGGGSFAVVEGISGLISLYYHRDGLFVSVPDAYSYGSDTAEAVYFVTVSRDLGDPSAPQGVLSFGNLNSYELWPVTPVLEAFTAVGVSRLTVSGYLFYQAGTGSSFVPLSGQRLTLSLQGLGDTSNSMFGNVSVVTSASGSFSATIPVGGVGADQLVVWYNGGVAFNPTYSVTQLEVYPVSLKGVGSYTVGVNGVGVNLSVGTHYIVAPRGAQVTLTVANQTGLGAYQRVLASVFVNGVEVHNETVSLPTSALDVNVTIVGTVQYLVDVVQRTSTGVLNQSSWYDSGSPVTLSTQRYIFTNSTSRYAFQGWSVNGELVNSTSLALNVSTPLIVDGVYVEQDLITLSSPLSNVSVWGAVGEPYSLSAPASYGGFPVSYHFKQWSGSLGGSANPLTFVVSRPVSVVAVYSASYTGVIALSIAVFLAGLGVGLLLRRRAKMSPI</sequence>
<feature type="domain" description="Bacterial repeat" evidence="2">
    <location>
        <begin position="639"/>
        <end position="672"/>
    </location>
</feature>
<evidence type="ECO:0000313" key="4">
    <source>
        <dbReference type="Proteomes" id="UP000240322"/>
    </source>
</evidence>
<organism evidence="3 4">
    <name type="scientific">Candidatus Marsarchaeota G2 archaeon OSP_D</name>
    <dbReference type="NCBI Taxonomy" id="1978157"/>
    <lineage>
        <taxon>Archaea</taxon>
        <taxon>Candidatus Marsarchaeota</taxon>
        <taxon>Candidatus Marsarchaeota group 2</taxon>
    </lineage>
</organism>
<keyword evidence="1" id="KW-0472">Membrane</keyword>
<dbReference type="AlphaFoldDB" id="A0A2R6AUV5"/>
<comment type="caution">
    <text evidence="3">The sequence shown here is derived from an EMBL/GenBank/DDBJ whole genome shotgun (WGS) entry which is preliminary data.</text>
</comment>
<proteinExistence type="predicted"/>
<keyword evidence="1" id="KW-1133">Transmembrane helix</keyword>
<dbReference type="EMBL" id="NEXE01000072">
    <property type="protein sequence ID" value="PSN90150.1"/>
    <property type="molecule type" value="Genomic_DNA"/>
</dbReference>
<keyword evidence="1" id="KW-0812">Transmembrane</keyword>
<dbReference type="InterPro" id="IPR044060">
    <property type="entry name" value="Bacterial_rp_domain"/>
</dbReference>
<dbReference type="InterPro" id="IPR007981">
    <property type="entry name" value="Peptidase_A5"/>
</dbReference>
<dbReference type="Proteomes" id="UP000240322">
    <property type="component" value="Unassembled WGS sequence"/>
</dbReference>
<protein>
    <recommendedName>
        <fullName evidence="2">Bacterial repeat domain-containing protein</fullName>
    </recommendedName>
</protein>
<evidence type="ECO:0000313" key="3">
    <source>
        <dbReference type="EMBL" id="PSN90150.1"/>
    </source>
</evidence>
<dbReference type="Pfam" id="PF05317">
    <property type="entry name" value="Thermopsin"/>
    <property type="match status" value="1"/>
</dbReference>
<gene>
    <name evidence="3" type="ORF">B9Q03_07535</name>
</gene>